<name>A0A4V2EJ54_9GAMM</name>
<evidence type="ECO:0000313" key="1">
    <source>
        <dbReference type="EMBL" id="RZQ51158.1"/>
    </source>
</evidence>
<sequence>QKVIKNVDFNVNDDEEFTTFAYDKGTIFVTPNRIEYFEKGKPKRVYKIKLKEEDKMTYDEKNKNLILIREKAIAVLNPDKGLGIDETKRIKFRKPKTITTIETRDNGYFINGNWEYA</sequence>
<dbReference type="Proteomes" id="UP000291338">
    <property type="component" value="Unassembled WGS sequence"/>
</dbReference>
<protein>
    <submittedName>
        <fullName evidence="1">Uncharacterized protein</fullName>
    </submittedName>
</protein>
<dbReference type="AlphaFoldDB" id="A0A4V2EJ54"/>
<gene>
    <name evidence="1" type="ORF">C1E23_21090</name>
</gene>
<accession>A0A4V2EJ54</accession>
<reference evidence="1 2" key="1">
    <citation type="submission" date="2018-01" db="EMBL/GenBank/DDBJ databases">
        <title>Co-occurrence of chitin degradation, pigmentation and bioactivity in marine Pseudoalteromonas.</title>
        <authorList>
            <person name="Paulsen S."/>
            <person name="Gram L."/>
            <person name="Machado H."/>
        </authorList>
    </citation>
    <scope>NUCLEOTIDE SEQUENCE [LARGE SCALE GENOMIC DNA]</scope>
    <source>
        <strain evidence="1 2">S3898</strain>
    </source>
</reference>
<proteinExistence type="predicted"/>
<organism evidence="1 2">
    <name type="scientific">Pseudoalteromonas phenolica</name>
    <dbReference type="NCBI Taxonomy" id="161398"/>
    <lineage>
        <taxon>Bacteria</taxon>
        <taxon>Pseudomonadati</taxon>
        <taxon>Pseudomonadota</taxon>
        <taxon>Gammaproteobacteria</taxon>
        <taxon>Alteromonadales</taxon>
        <taxon>Pseudoalteromonadaceae</taxon>
        <taxon>Pseudoalteromonas</taxon>
    </lineage>
</organism>
<dbReference type="EMBL" id="PPSX01000184">
    <property type="protein sequence ID" value="RZQ51158.1"/>
    <property type="molecule type" value="Genomic_DNA"/>
</dbReference>
<comment type="caution">
    <text evidence="1">The sequence shown here is derived from an EMBL/GenBank/DDBJ whole genome shotgun (WGS) entry which is preliminary data.</text>
</comment>
<feature type="non-terminal residue" evidence="1">
    <location>
        <position position="1"/>
    </location>
</feature>
<feature type="non-terminal residue" evidence="1">
    <location>
        <position position="117"/>
    </location>
</feature>
<dbReference type="RefSeq" id="WP_165385668.1">
    <property type="nucleotide sequence ID" value="NZ_PPSX01000184.1"/>
</dbReference>
<evidence type="ECO:0000313" key="2">
    <source>
        <dbReference type="Proteomes" id="UP000291338"/>
    </source>
</evidence>